<feature type="transmembrane region" description="Helical" evidence="1">
    <location>
        <begin position="20"/>
        <end position="40"/>
    </location>
</feature>
<protein>
    <submittedName>
        <fullName evidence="2">Uncharacterized protein</fullName>
    </submittedName>
</protein>
<dbReference type="Pfam" id="PF19578">
    <property type="entry name" value="DUF6090"/>
    <property type="match status" value="1"/>
</dbReference>
<dbReference type="EMBL" id="SGXE01000002">
    <property type="protein sequence ID" value="RZS93955.1"/>
    <property type="molecule type" value="Genomic_DNA"/>
</dbReference>
<evidence type="ECO:0000313" key="2">
    <source>
        <dbReference type="EMBL" id="RZS93955.1"/>
    </source>
</evidence>
<dbReference type="Proteomes" id="UP000292262">
    <property type="component" value="Unassembled WGS sequence"/>
</dbReference>
<evidence type="ECO:0000313" key="3">
    <source>
        <dbReference type="Proteomes" id="UP000292262"/>
    </source>
</evidence>
<dbReference type="InterPro" id="IPR045749">
    <property type="entry name" value="DUF6090"/>
</dbReference>
<reference evidence="2 3" key="1">
    <citation type="submission" date="2019-02" db="EMBL/GenBank/DDBJ databases">
        <title>Genomic Encyclopedia of Type Strains, Phase IV (KMG-IV): sequencing the most valuable type-strain genomes for metagenomic binning, comparative biology and taxonomic classification.</title>
        <authorList>
            <person name="Goeker M."/>
        </authorList>
    </citation>
    <scope>NUCLEOTIDE SEQUENCE [LARGE SCALE GENOMIC DNA]</scope>
    <source>
        <strain evidence="2 3">DSM 17196</strain>
    </source>
</reference>
<accession>A0A4Q7P2G0</accession>
<sequence>MLRFNTKKKNDASATRTGFFSYAVREIILVVIGILIAVSINNCNEERKQNKELNYLLIRVQEDLKKDIAQIDTILTFYDKRKPYYKKVLTTGFTKKDYKKNRSLAFLIFGYPELTINQSGITAIENFKGEISHQKERLVQELISFYKRQVWEIKVDNDLRLEDFKENFNYWKTNENWWVDYVMLNVTDEFIDYAVNSKDYKNRVATSEFFTYKVYLPEIAKFKREGLKLIDKIEKVKQ</sequence>
<keyword evidence="1" id="KW-0812">Transmembrane</keyword>
<keyword evidence="3" id="KW-1185">Reference proteome</keyword>
<comment type="caution">
    <text evidence="2">The sequence shown here is derived from an EMBL/GenBank/DDBJ whole genome shotgun (WGS) entry which is preliminary data.</text>
</comment>
<dbReference type="RefSeq" id="WP_130287054.1">
    <property type="nucleotide sequence ID" value="NZ_SGXE01000002.1"/>
</dbReference>
<evidence type="ECO:0000256" key="1">
    <source>
        <dbReference type="SAM" id="Phobius"/>
    </source>
</evidence>
<dbReference type="AlphaFoldDB" id="A0A4Q7P2G0"/>
<dbReference type="OrthoDB" id="1414794at2"/>
<proteinExistence type="predicted"/>
<keyword evidence="1" id="KW-0472">Membrane</keyword>
<gene>
    <name evidence="2" type="ORF">EV197_2536</name>
</gene>
<name>A0A4Q7P2G0_9FLAO</name>
<organism evidence="2 3">
    <name type="scientific">Aquimarina brevivitae</name>
    <dbReference type="NCBI Taxonomy" id="323412"/>
    <lineage>
        <taxon>Bacteria</taxon>
        <taxon>Pseudomonadati</taxon>
        <taxon>Bacteroidota</taxon>
        <taxon>Flavobacteriia</taxon>
        <taxon>Flavobacteriales</taxon>
        <taxon>Flavobacteriaceae</taxon>
        <taxon>Aquimarina</taxon>
    </lineage>
</organism>
<keyword evidence="1" id="KW-1133">Transmembrane helix</keyword>